<feature type="transmembrane region" description="Helical" evidence="5">
    <location>
        <begin position="186"/>
        <end position="204"/>
    </location>
</feature>
<dbReference type="Gene3D" id="1.20.1250.20">
    <property type="entry name" value="MFS general substrate transporter like domains"/>
    <property type="match status" value="2"/>
</dbReference>
<protein>
    <submittedName>
        <fullName evidence="7">MFS transporter</fullName>
    </submittedName>
</protein>
<gene>
    <name evidence="7" type="ORF">E2L08_01305</name>
</gene>
<feature type="transmembrane region" description="Helical" evidence="5">
    <location>
        <begin position="253"/>
        <end position="270"/>
    </location>
</feature>
<evidence type="ECO:0000256" key="4">
    <source>
        <dbReference type="ARBA" id="ARBA00023136"/>
    </source>
</evidence>
<evidence type="ECO:0000256" key="2">
    <source>
        <dbReference type="ARBA" id="ARBA00022692"/>
    </source>
</evidence>
<keyword evidence="3 5" id="KW-1133">Transmembrane helix</keyword>
<dbReference type="InterPro" id="IPR011701">
    <property type="entry name" value="MFS"/>
</dbReference>
<feature type="transmembrane region" description="Helical" evidence="5">
    <location>
        <begin position="119"/>
        <end position="142"/>
    </location>
</feature>
<dbReference type="EMBL" id="SNAA01000001">
    <property type="protein sequence ID" value="TDL84338.1"/>
    <property type="molecule type" value="Genomic_DNA"/>
</dbReference>
<organism evidence="7 8">
    <name type="scientific">Palleronia sediminis</name>
    <dbReference type="NCBI Taxonomy" id="2547833"/>
    <lineage>
        <taxon>Bacteria</taxon>
        <taxon>Pseudomonadati</taxon>
        <taxon>Pseudomonadota</taxon>
        <taxon>Alphaproteobacteria</taxon>
        <taxon>Rhodobacterales</taxon>
        <taxon>Roseobacteraceae</taxon>
        <taxon>Palleronia</taxon>
    </lineage>
</organism>
<proteinExistence type="predicted"/>
<dbReference type="GO" id="GO:0022857">
    <property type="term" value="F:transmembrane transporter activity"/>
    <property type="evidence" value="ECO:0007669"/>
    <property type="project" value="InterPro"/>
</dbReference>
<evidence type="ECO:0000256" key="5">
    <source>
        <dbReference type="SAM" id="Phobius"/>
    </source>
</evidence>
<keyword evidence="8" id="KW-1185">Reference proteome</keyword>
<dbReference type="CDD" id="cd17393">
    <property type="entry name" value="MFS_MosC_like"/>
    <property type="match status" value="1"/>
</dbReference>
<feature type="transmembrane region" description="Helical" evidence="5">
    <location>
        <begin position="84"/>
        <end position="107"/>
    </location>
</feature>
<dbReference type="InterPro" id="IPR036259">
    <property type="entry name" value="MFS_trans_sf"/>
</dbReference>
<feature type="transmembrane region" description="Helical" evidence="5">
    <location>
        <begin position="224"/>
        <end position="241"/>
    </location>
</feature>
<reference evidence="7 8" key="1">
    <citation type="submission" date="2019-03" db="EMBL/GenBank/DDBJ databases">
        <title>Primorskyibacter sp. SS33 isolated from sediments.</title>
        <authorList>
            <person name="Xunke S."/>
        </authorList>
    </citation>
    <scope>NUCLEOTIDE SEQUENCE [LARGE SCALE GENOMIC DNA]</scope>
    <source>
        <strain evidence="7 8">SS33</strain>
    </source>
</reference>
<dbReference type="SUPFAM" id="SSF103473">
    <property type="entry name" value="MFS general substrate transporter"/>
    <property type="match status" value="1"/>
</dbReference>
<dbReference type="PANTHER" id="PTHR23514">
    <property type="entry name" value="BYPASS OF STOP CODON PROTEIN 6"/>
    <property type="match status" value="1"/>
</dbReference>
<feature type="domain" description="Major facilitator superfamily (MFS) profile" evidence="6">
    <location>
        <begin position="1"/>
        <end position="361"/>
    </location>
</feature>
<dbReference type="InterPro" id="IPR051788">
    <property type="entry name" value="MFS_Transporter"/>
</dbReference>
<feature type="transmembrane region" description="Helical" evidence="5">
    <location>
        <begin position="308"/>
        <end position="332"/>
    </location>
</feature>
<comment type="subcellular location">
    <subcellularLocation>
        <location evidence="1">Membrane</location>
        <topology evidence="1">Multi-pass membrane protein</topology>
    </subcellularLocation>
</comment>
<dbReference type="InterPro" id="IPR020846">
    <property type="entry name" value="MFS_dom"/>
</dbReference>
<feature type="transmembrane region" description="Helical" evidence="5">
    <location>
        <begin position="29"/>
        <end position="48"/>
    </location>
</feature>
<feature type="transmembrane region" description="Helical" evidence="5">
    <location>
        <begin position="60"/>
        <end position="78"/>
    </location>
</feature>
<dbReference type="Proteomes" id="UP000295701">
    <property type="component" value="Unassembled WGS sequence"/>
</dbReference>
<feature type="transmembrane region" description="Helical" evidence="5">
    <location>
        <begin position="148"/>
        <end position="165"/>
    </location>
</feature>
<dbReference type="AlphaFoldDB" id="A0A4R6AP21"/>
<evidence type="ECO:0000259" key="6">
    <source>
        <dbReference type="PROSITE" id="PS50850"/>
    </source>
</evidence>
<comment type="caution">
    <text evidence="7">The sequence shown here is derived from an EMBL/GenBank/DDBJ whole genome shotgun (WGS) entry which is preliminary data.</text>
</comment>
<sequence length="363" mass="36479">MFFFNGALLGAWAARIPAIVARFELSEQALGLLLLCIAAGAIASFPLAGALSDRIGAARLTRMIALAYAIGLALVGLAPTVPLLAVALLVFGAGHGAMDVTMNVWAAEVERARGRPIMASFHAMWSLGGGLGALLGAGAAALSMGPGTHFTTFALISGAAALWAARVPWSSTVSGGGTVFALPARALLMVGLLALCSSVIEGAMTDWSAVFLSDALGASEGVAPLGYVAFAVTMVAARLTGDRVTARLGPVRVARISGMLASIGIVGLLIAPGPFWSLPAFVFTGLGVALIVPLCYSRAASDPDRPAGQAMAGVATLGYGGMLIAPAAIGFVAHASSLSLSFAMLAILGAGIWLLAGGLARPR</sequence>
<feature type="transmembrane region" description="Helical" evidence="5">
    <location>
        <begin position="276"/>
        <end position="296"/>
    </location>
</feature>
<keyword evidence="2 5" id="KW-0812">Transmembrane</keyword>
<evidence type="ECO:0000256" key="1">
    <source>
        <dbReference type="ARBA" id="ARBA00004141"/>
    </source>
</evidence>
<accession>A0A4R6AP21</accession>
<dbReference type="OrthoDB" id="9810941at2"/>
<evidence type="ECO:0000313" key="8">
    <source>
        <dbReference type="Proteomes" id="UP000295701"/>
    </source>
</evidence>
<dbReference type="Pfam" id="PF07690">
    <property type="entry name" value="MFS_1"/>
    <property type="match status" value="1"/>
</dbReference>
<keyword evidence="4 5" id="KW-0472">Membrane</keyword>
<dbReference type="PANTHER" id="PTHR23514:SF13">
    <property type="entry name" value="INNER MEMBRANE PROTEIN YBJJ"/>
    <property type="match status" value="1"/>
</dbReference>
<name>A0A4R6AP21_9RHOB</name>
<evidence type="ECO:0000313" key="7">
    <source>
        <dbReference type="EMBL" id="TDL84338.1"/>
    </source>
</evidence>
<dbReference type="GO" id="GO:0016020">
    <property type="term" value="C:membrane"/>
    <property type="evidence" value="ECO:0007669"/>
    <property type="project" value="UniProtKB-SubCell"/>
</dbReference>
<dbReference type="PROSITE" id="PS50850">
    <property type="entry name" value="MFS"/>
    <property type="match status" value="1"/>
</dbReference>
<feature type="transmembrane region" description="Helical" evidence="5">
    <location>
        <begin position="338"/>
        <end position="360"/>
    </location>
</feature>
<evidence type="ECO:0000256" key="3">
    <source>
        <dbReference type="ARBA" id="ARBA00022989"/>
    </source>
</evidence>